<name>A0ABP8A106_9MICO</name>
<dbReference type="PANTHER" id="PTHR43649:SF12">
    <property type="entry name" value="DIACETYLCHITOBIOSE BINDING PROTEIN DASA"/>
    <property type="match status" value="1"/>
</dbReference>
<sequence length="389" mass="41213">MTTWTANQDQLKLFNQIADDFKKTHPEIKSITFDSLPPADYSTTLTTQLAGGDAPDLAWVFDTDATDYVNSGTLAPLTSTLKATAGYDYSDLSSSATKLWTAKGQLYAYPFSTSPFIVFANDSLLSQAGLPTSAQMKANGTWTWPDIMQAASQVNAKTGKGGVVVNNFNYQDWTTLVGIWNSFGAAPWSSNGKTCTFDSPEMESAFSLINKAIRDKAMPGPGTTVDFFSGGAAFEVAQISSAGLLAKAGFKWDVNPLPAAKDGAAANVIGQAGLGVIAKGKNAEEASKFLAFFTNPDNAKKLAAYFPPPRTSLQTADTLAATNPVLSADQLNNVVIKSLSDAVTRPGHVNQAQIAKKVQTALTPMWKPNADVSGILKNVCSSVKPLLEG</sequence>
<dbReference type="Pfam" id="PF01547">
    <property type="entry name" value="SBP_bac_1"/>
    <property type="match status" value="1"/>
</dbReference>
<protein>
    <submittedName>
        <fullName evidence="1">Sugar ABC transporter substrate-binding protein</fullName>
    </submittedName>
</protein>
<accession>A0ABP8A106</accession>
<gene>
    <name evidence="1" type="ORF">GCM10022287_20040</name>
</gene>
<dbReference type="SUPFAM" id="SSF53850">
    <property type="entry name" value="Periplasmic binding protein-like II"/>
    <property type="match status" value="1"/>
</dbReference>
<evidence type="ECO:0000313" key="1">
    <source>
        <dbReference type="EMBL" id="GAA4175130.1"/>
    </source>
</evidence>
<evidence type="ECO:0000313" key="2">
    <source>
        <dbReference type="Proteomes" id="UP001501079"/>
    </source>
</evidence>
<dbReference type="PANTHER" id="PTHR43649">
    <property type="entry name" value="ARABINOSE-BINDING PROTEIN-RELATED"/>
    <property type="match status" value="1"/>
</dbReference>
<dbReference type="InterPro" id="IPR050490">
    <property type="entry name" value="Bact_solute-bd_prot1"/>
</dbReference>
<dbReference type="Proteomes" id="UP001501079">
    <property type="component" value="Unassembled WGS sequence"/>
</dbReference>
<organism evidence="1 2">
    <name type="scientific">Gryllotalpicola koreensis</name>
    <dbReference type="NCBI Taxonomy" id="993086"/>
    <lineage>
        <taxon>Bacteria</taxon>
        <taxon>Bacillati</taxon>
        <taxon>Actinomycetota</taxon>
        <taxon>Actinomycetes</taxon>
        <taxon>Micrococcales</taxon>
        <taxon>Microbacteriaceae</taxon>
        <taxon>Gryllotalpicola</taxon>
    </lineage>
</organism>
<dbReference type="Gene3D" id="3.40.190.10">
    <property type="entry name" value="Periplasmic binding protein-like II"/>
    <property type="match status" value="1"/>
</dbReference>
<dbReference type="InterPro" id="IPR006059">
    <property type="entry name" value="SBP"/>
</dbReference>
<keyword evidence="2" id="KW-1185">Reference proteome</keyword>
<proteinExistence type="predicted"/>
<reference evidence="2" key="1">
    <citation type="journal article" date="2019" name="Int. J. Syst. Evol. Microbiol.">
        <title>The Global Catalogue of Microorganisms (GCM) 10K type strain sequencing project: providing services to taxonomists for standard genome sequencing and annotation.</title>
        <authorList>
            <consortium name="The Broad Institute Genomics Platform"/>
            <consortium name="The Broad Institute Genome Sequencing Center for Infectious Disease"/>
            <person name="Wu L."/>
            <person name="Ma J."/>
        </authorList>
    </citation>
    <scope>NUCLEOTIDE SEQUENCE [LARGE SCALE GENOMIC DNA]</scope>
    <source>
        <strain evidence="2">JCM 17591</strain>
    </source>
</reference>
<dbReference type="EMBL" id="BAABBW010000003">
    <property type="protein sequence ID" value="GAA4175130.1"/>
    <property type="molecule type" value="Genomic_DNA"/>
</dbReference>
<dbReference type="CDD" id="cd13585">
    <property type="entry name" value="PBP2_TMBP_like"/>
    <property type="match status" value="1"/>
</dbReference>
<comment type="caution">
    <text evidence="1">The sequence shown here is derived from an EMBL/GenBank/DDBJ whole genome shotgun (WGS) entry which is preliminary data.</text>
</comment>